<protein>
    <recommendedName>
        <fullName evidence="3">Phytanoyl-CoA dioxygenase</fullName>
    </recommendedName>
</protein>
<dbReference type="EMBL" id="JBHLSS010000014">
    <property type="protein sequence ID" value="MFC0708471.1"/>
    <property type="molecule type" value="Genomic_DNA"/>
</dbReference>
<sequence>MIDRFARDGFVLLRGYFRPVELQRVYEVVRCFHRAWLRDNRRSFRDGLVNSAYLTAWGELAEPD</sequence>
<gene>
    <name evidence="1" type="ORF">ACFFGX_02270</name>
</gene>
<evidence type="ECO:0000313" key="1">
    <source>
        <dbReference type="EMBL" id="MFC0708471.1"/>
    </source>
</evidence>
<dbReference type="RefSeq" id="WP_376942477.1">
    <property type="nucleotide sequence ID" value="NZ_CP171449.1"/>
</dbReference>
<comment type="caution">
    <text evidence="1">The sequence shown here is derived from an EMBL/GenBank/DDBJ whole genome shotgun (WGS) entry which is preliminary data.</text>
</comment>
<evidence type="ECO:0000313" key="2">
    <source>
        <dbReference type="Proteomes" id="UP001589891"/>
    </source>
</evidence>
<keyword evidence="2" id="KW-1185">Reference proteome</keyword>
<proteinExistence type="predicted"/>
<dbReference type="Proteomes" id="UP001589891">
    <property type="component" value="Unassembled WGS sequence"/>
</dbReference>
<organism evidence="1 2">
    <name type="scientific">Azorhizophilus paspali</name>
    <name type="common">Azotobacter paspali</name>
    <dbReference type="NCBI Taxonomy" id="69963"/>
    <lineage>
        <taxon>Bacteria</taxon>
        <taxon>Pseudomonadati</taxon>
        <taxon>Pseudomonadota</taxon>
        <taxon>Gammaproteobacteria</taxon>
        <taxon>Pseudomonadales</taxon>
        <taxon>Pseudomonadaceae</taxon>
        <taxon>Azorhizophilus</taxon>
    </lineage>
</organism>
<name>A0ABV6SG19_AZOPA</name>
<accession>A0ABV6SG19</accession>
<evidence type="ECO:0008006" key="3">
    <source>
        <dbReference type="Google" id="ProtNLM"/>
    </source>
</evidence>
<reference evidence="1 2" key="1">
    <citation type="submission" date="2024-09" db="EMBL/GenBank/DDBJ databases">
        <authorList>
            <person name="Sun Q."/>
            <person name="Mori K."/>
        </authorList>
    </citation>
    <scope>NUCLEOTIDE SEQUENCE [LARGE SCALE GENOMIC DNA]</scope>
    <source>
        <strain evidence="1 2">NCAIM B.01794</strain>
    </source>
</reference>